<protein>
    <submittedName>
        <fullName evidence="3">Uncharacterized protein</fullName>
    </submittedName>
</protein>
<dbReference type="RefSeq" id="WP_131461381.1">
    <property type="nucleotide sequence ID" value="NZ_SJJY01000002.1"/>
</dbReference>
<organism evidence="3 5">
    <name type="scientific">Kribbella speibonae</name>
    <dbReference type="NCBI Taxonomy" id="1572660"/>
    <lineage>
        <taxon>Bacteria</taxon>
        <taxon>Bacillati</taxon>
        <taxon>Actinomycetota</taxon>
        <taxon>Actinomycetes</taxon>
        <taxon>Propionibacteriales</taxon>
        <taxon>Kribbellaceae</taxon>
        <taxon>Kribbella</taxon>
    </lineage>
</organism>
<dbReference type="EMBL" id="SJJY01000002">
    <property type="protein sequence ID" value="TCC24898.1"/>
    <property type="molecule type" value="Genomic_DNA"/>
</dbReference>
<keyword evidence="1" id="KW-0732">Signal</keyword>
<sequence length="122" mass="12767">MSSARKVLAAVALGVSALAVAPLTANAQTLHVTHITCHEQEDNTGADDIYLTVDGGTVMESIQFVKGDSKDISGVGIEQGKVLVMREGDFPDEDDNLGQKAITGPGTYEFTDDGAHYTVTVG</sequence>
<feature type="chain" id="PRO_5020271633" evidence="1">
    <location>
        <begin position="28"/>
        <end position="122"/>
    </location>
</feature>
<proteinExistence type="predicted"/>
<evidence type="ECO:0000313" key="4">
    <source>
        <dbReference type="Proteomes" id="UP000292385"/>
    </source>
</evidence>
<keyword evidence="4" id="KW-1185">Reference proteome</keyword>
<name>A0A4R0IMZ5_9ACTN</name>
<dbReference type="EMBL" id="SJKC01000005">
    <property type="protein sequence ID" value="TCC32716.1"/>
    <property type="molecule type" value="Genomic_DNA"/>
</dbReference>
<reference evidence="4 5" key="1">
    <citation type="submission" date="2019-02" db="EMBL/GenBank/DDBJ databases">
        <title>Kribbella capetownensis sp. nov. and Kribbella speibonae sp. nov., isolated from soil.</title>
        <authorList>
            <person name="Curtis S.M."/>
            <person name="Norton I."/>
            <person name="Everest G.J."/>
            <person name="Meyers P.R."/>
        </authorList>
    </citation>
    <scope>NUCLEOTIDE SEQUENCE [LARGE SCALE GENOMIC DNA]</scope>
    <source>
        <strain evidence="2 4">SK5</strain>
        <strain evidence="3 5">YM55</strain>
    </source>
</reference>
<dbReference type="Proteomes" id="UP000294225">
    <property type="component" value="Unassembled WGS sequence"/>
</dbReference>
<dbReference type="Proteomes" id="UP000292385">
    <property type="component" value="Unassembled WGS sequence"/>
</dbReference>
<comment type="caution">
    <text evidence="3">The sequence shown here is derived from an EMBL/GenBank/DDBJ whole genome shotgun (WGS) entry which is preliminary data.</text>
</comment>
<accession>A0A4R0IMZ5</accession>
<evidence type="ECO:0000313" key="5">
    <source>
        <dbReference type="Proteomes" id="UP000294225"/>
    </source>
</evidence>
<evidence type="ECO:0000313" key="3">
    <source>
        <dbReference type="EMBL" id="TCC32716.1"/>
    </source>
</evidence>
<feature type="signal peptide" evidence="1">
    <location>
        <begin position="1"/>
        <end position="27"/>
    </location>
</feature>
<dbReference type="AlphaFoldDB" id="A0A4R0IMZ5"/>
<evidence type="ECO:0000256" key="1">
    <source>
        <dbReference type="SAM" id="SignalP"/>
    </source>
</evidence>
<evidence type="ECO:0000313" key="2">
    <source>
        <dbReference type="EMBL" id="TCC24898.1"/>
    </source>
</evidence>
<gene>
    <name evidence="2" type="ORF">E0H58_11915</name>
    <name evidence="3" type="ORF">E0H92_31525</name>
</gene>